<keyword evidence="2 5" id="KW-0812">Transmembrane</keyword>
<feature type="domain" description="3-oxo-5-alpha-steroid 4-dehydrogenase C-terminal" evidence="6">
    <location>
        <begin position="73"/>
        <end position="153"/>
    </location>
</feature>
<evidence type="ECO:0000256" key="4">
    <source>
        <dbReference type="ARBA" id="ARBA00023136"/>
    </source>
</evidence>
<proteinExistence type="predicted"/>
<dbReference type="InterPro" id="IPR001104">
    <property type="entry name" value="3-oxo-5_a-steroid_4-DH_C"/>
</dbReference>
<keyword evidence="8" id="KW-1185">Reference proteome</keyword>
<reference evidence="7 8" key="1">
    <citation type="submission" date="2024-01" db="EMBL/GenBank/DDBJ databases">
        <authorList>
            <person name="Waweru B."/>
        </authorList>
    </citation>
    <scope>NUCLEOTIDE SEQUENCE [LARGE SCALE GENOMIC DNA]</scope>
</reference>
<sequence>MGPYNLSTFGLVSHGNPQHFAPFPPLSLWPTLHKSQSFSSHVSFPPPLLPPHFDLPFPPSPEYHSTEKQNHYWFPGFVLQLLNTYLQARWVSHYKSDYDGKGGLFWWKFFGGLVLFLWGMRINLWADKVLLGLKRESGGYKVPRGGWFELGLCQSQVGIWRSLERIVPRTEKQ</sequence>
<keyword evidence="4 5" id="KW-0472">Membrane</keyword>
<evidence type="ECO:0000256" key="3">
    <source>
        <dbReference type="ARBA" id="ARBA00022989"/>
    </source>
</evidence>
<evidence type="ECO:0000256" key="1">
    <source>
        <dbReference type="ARBA" id="ARBA00004141"/>
    </source>
</evidence>
<dbReference type="GO" id="GO:0016627">
    <property type="term" value="F:oxidoreductase activity, acting on the CH-CH group of donors"/>
    <property type="evidence" value="ECO:0007669"/>
    <property type="project" value="InterPro"/>
</dbReference>
<evidence type="ECO:0000259" key="6">
    <source>
        <dbReference type="Pfam" id="PF02544"/>
    </source>
</evidence>
<dbReference type="GO" id="GO:0016020">
    <property type="term" value="C:membrane"/>
    <property type="evidence" value="ECO:0007669"/>
    <property type="project" value="UniProtKB-SubCell"/>
</dbReference>
<evidence type="ECO:0000256" key="5">
    <source>
        <dbReference type="SAM" id="Phobius"/>
    </source>
</evidence>
<dbReference type="EMBL" id="CAWUPB010001178">
    <property type="protein sequence ID" value="CAK7349839.1"/>
    <property type="molecule type" value="Genomic_DNA"/>
</dbReference>
<evidence type="ECO:0000256" key="2">
    <source>
        <dbReference type="ARBA" id="ARBA00022692"/>
    </source>
</evidence>
<organism evidence="7 8">
    <name type="scientific">Dovyalis caffra</name>
    <dbReference type="NCBI Taxonomy" id="77055"/>
    <lineage>
        <taxon>Eukaryota</taxon>
        <taxon>Viridiplantae</taxon>
        <taxon>Streptophyta</taxon>
        <taxon>Embryophyta</taxon>
        <taxon>Tracheophyta</taxon>
        <taxon>Spermatophyta</taxon>
        <taxon>Magnoliopsida</taxon>
        <taxon>eudicotyledons</taxon>
        <taxon>Gunneridae</taxon>
        <taxon>Pentapetalae</taxon>
        <taxon>rosids</taxon>
        <taxon>fabids</taxon>
        <taxon>Malpighiales</taxon>
        <taxon>Salicaceae</taxon>
        <taxon>Flacourtieae</taxon>
        <taxon>Dovyalis</taxon>
    </lineage>
</organism>
<dbReference type="GO" id="GO:0006629">
    <property type="term" value="P:lipid metabolic process"/>
    <property type="evidence" value="ECO:0007669"/>
    <property type="project" value="InterPro"/>
</dbReference>
<dbReference type="Proteomes" id="UP001314170">
    <property type="component" value="Unassembled WGS sequence"/>
</dbReference>
<comment type="caution">
    <text evidence="7">The sequence shown here is derived from an EMBL/GenBank/DDBJ whole genome shotgun (WGS) entry which is preliminary data.</text>
</comment>
<protein>
    <recommendedName>
        <fullName evidence="6">3-oxo-5-alpha-steroid 4-dehydrogenase C-terminal domain-containing protein</fullName>
    </recommendedName>
</protein>
<evidence type="ECO:0000313" key="7">
    <source>
        <dbReference type="EMBL" id="CAK7349839.1"/>
    </source>
</evidence>
<feature type="transmembrane region" description="Helical" evidence="5">
    <location>
        <begin position="105"/>
        <end position="126"/>
    </location>
</feature>
<dbReference type="PROSITE" id="PS50244">
    <property type="entry name" value="S5A_REDUCTASE"/>
    <property type="match status" value="1"/>
</dbReference>
<accession>A0AAV1SEF5</accession>
<dbReference type="AlphaFoldDB" id="A0AAV1SEF5"/>
<name>A0AAV1SEF5_9ROSI</name>
<gene>
    <name evidence="7" type="ORF">DCAF_LOCUS22561</name>
</gene>
<comment type="subcellular location">
    <subcellularLocation>
        <location evidence="1">Membrane</location>
        <topology evidence="1">Multi-pass membrane protein</topology>
    </subcellularLocation>
</comment>
<dbReference type="Pfam" id="PF02544">
    <property type="entry name" value="Steroid_dh"/>
    <property type="match status" value="1"/>
</dbReference>
<evidence type="ECO:0000313" key="8">
    <source>
        <dbReference type="Proteomes" id="UP001314170"/>
    </source>
</evidence>
<keyword evidence="3 5" id="KW-1133">Transmembrane helix</keyword>